<name>A0A1I6HKP1_9EURY</name>
<feature type="region of interest" description="Disordered" evidence="1">
    <location>
        <begin position="103"/>
        <end position="128"/>
    </location>
</feature>
<dbReference type="RefSeq" id="WP_089880906.1">
    <property type="nucleotide sequence ID" value="NZ_FOYS01000003.1"/>
</dbReference>
<sequence>MPDENETEPVADSPFESATIADESEPEAAADDARNGDARGDDANAKEDADDGDEPLAELAARIERRRNGDDGPAGAADSPPESPFETMAVEAVDTDSLWTELAGESEQASGVGVGEAARTAGEDSRGNVDHVVSKRAFCQQCPHFTDPPELACGHDRTSIVEVVDADHFRVRNCPMVDD</sequence>
<feature type="compositionally biased region" description="Basic and acidic residues" evidence="1">
    <location>
        <begin position="31"/>
        <end position="47"/>
    </location>
</feature>
<dbReference type="OrthoDB" id="204982at2157"/>
<protein>
    <recommendedName>
        <fullName evidence="2">DUF8135 domain-containing protein</fullName>
    </recommendedName>
</protein>
<feature type="region of interest" description="Disordered" evidence="1">
    <location>
        <begin position="1"/>
        <end position="88"/>
    </location>
</feature>
<accession>A0A1I6HKP1</accession>
<dbReference type="Proteomes" id="UP000243250">
    <property type="component" value="Unassembled WGS sequence"/>
</dbReference>
<dbReference type="Pfam" id="PF26456">
    <property type="entry name" value="DUF8135"/>
    <property type="match status" value="1"/>
</dbReference>
<evidence type="ECO:0000313" key="3">
    <source>
        <dbReference type="EMBL" id="SFR55043.1"/>
    </source>
</evidence>
<organism evidence="3 4">
    <name type="scientific">Halogeometricum limi</name>
    <dbReference type="NCBI Taxonomy" id="555875"/>
    <lineage>
        <taxon>Archaea</taxon>
        <taxon>Methanobacteriati</taxon>
        <taxon>Methanobacteriota</taxon>
        <taxon>Stenosarchaea group</taxon>
        <taxon>Halobacteria</taxon>
        <taxon>Halobacteriales</taxon>
        <taxon>Haloferacaceae</taxon>
        <taxon>Halogeometricum</taxon>
    </lineage>
</organism>
<dbReference type="InterPro" id="IPR058448">
    <property type="entry name" value="DUF8135"/>
</dbReference>
<evidence type="ECO:0000256" key="1">
    <source>
        <dbReference type="SAM" id="MobiDB-lite"/>
    </source>
</evidence>
<gene>
    <name evidence="3" type="ORF">SAMN04488124_2350</name>
</gene>
<reference evidence="4" key="1">
    <citation type="submission" date="2016-10" db="EMBL/GenBank/DDBJ databases">
        <authorList>
            <person name="Varghese N."/>
            <person name="Submissions S."/>
        </authorList>
    </citation>
    <scope>NUCLEOTIDE SEQUENCE [LARGE SCALE GENOMIC DNA]</scope>
    <source>
        <strain evidence="4">CGMCC 1.8711</strain>
    </source>
</reference>
<proteinExistence type="predicted"/>
<keyword evidence="4" id="KW-1185">Reference proteome</keyword>
<feature type="compositionally biased region" description="Basic and acidic residues" evidence="1">
    <location>
        <begin position="61"/>
        <end position="70"/>
    </location>
</feature>
<dbReference type="STRING" id="555875.SAMN04488124_2350"/>
<evidence type="ECO:0000313" key="4">
    <source>
        <dbReference type="Proteomes" id="UP000243250"/>
    </source>
</evidence>
<evidence type="ECO:0000259" key="2">
    <source>
        <dbReference type="Pfam" id="PF26456"/>
    </source>
</evidence>
<dbReference type="EMBL" id="FOYS01000003">
    <property type="protein sequence ID" value="SFR55043.1"/>
    <property type="molecule type" value="Genomic_DNA"/>
</dbReference>
<feature type="domain" description="DUF8135" evidence="2">
    <location>
        <begin position="131"/>
        <end position="178"/>
    </location>
</feature>
<dbReference type="AlphaFoldDB" id="A0A1I6HKP1"/>